<dbReference type="Pfam" id="PF18276">
    <property type="entry name" value="TcA_TcB_BD"/>
    <property type="match status" value="1"/>
</dbReference>
<dbReference type="Pfam" id="PF20220">
    <property type="entry name" value="ABC_toxin_N"/>
    <property type="match status" value="1"/>
</dbReference>
<dbReference type="Proteomes" id="UP000566819">
    <property type="component" value="Unassembled WGS sequence"/>
</dbReference>
<accession>A0A8H4VVK8</accession>
<dbReference type="OrthoDB" id="4940706at2759"/>
<evidence type="ECO:0000259" key="2">
    <source>
        <dbReference type="Pfam" id="PF18276"/>
    </source>
</evidence>
<feature type="region of interest" description="Disordered" evidence="1">
    <location>
        <begin position="2567"/>
        <end position="2616"/>
    </location>
</feature>
<protein>
    <recommendedName>
        <fullName evidence="6">PA14 domain-containing protein</fullName>
    </recommendedName>
</protein>
<evidence type="ECO:0008006" key="6">
    <source>
        <dbReference type="Google" id="ProtNLM"/>
    </source>
</evidence>
<feature type="compositionally biased region" description="Basic and acidic residues" evidence="1">
    <location>
        <begin position="2570"/>
        <end position="2585"/>
    </location>
</feature>
<reference evidence="4 5" key="1">
    <citation type="submission" date="2020-03" db="EMBL/GenBank/DDBJ databases">
        <title>Draft Genome Sequence of Cudoniella acicularis.</title>
        <authorList>
            <person name="Buettner E."/>
            <person name="Kellner H."/>
        </authorList>
    </citation>
    <scope>NUCLEOTIDE SEQUENCE [LARGE SCALE GENOMIC DNA]</scope>
    <source>
        <strain evidence="4 5">DSM 108380</strain>
    </source>
</reference>
<dbReference type="InterPro" id="IPR040840">
    <property type="entry name" value="TcA_TcB_BD"/>
</dbReference>
<gene>
    <name evidence="4" type="ORF">G7Y89_g14518</name>
</gene>
<evidence type="ECO:0000313" key="5">
    <source>
        <dbReference type="Proteomes" id="UP000566819"/>
    </source>
</evidence>
<dbReference type="EMBL" id="JAAMPI010001942">
    <property type="protein sequence ID" value="KAF4621569.1"/>
    <property type="molecule type" value="Genomic_DNA"/>
</dbReference>
<sequence length="2616" mass="294353">MEALYARGFTSEHAAHPLSATEFESALVGTVAYPFAGGIFMAISSQAPPQTQPTAEPAWEFAPVNSNGAIVDCPPPSTLSPLGPIAYLHDLLNVSVGELETPLADILSARRNSPGKQQASFANLEIRIPRLDIIIENLEALGSNPGKAQGIFLNTKSETGSSNNLRATPQNSSPAIPTNPQVYETIKSCFTASNLPYSQALDVSRSLLSSLGTDRFDLMRHFRKYVTEFAVNAQKEPNDFQKHIWRYPVRFDIAMEYLHISSDEYHNLFAGSLDNKEFLESVLQLNTQLPTPAVISVSLLLESSGLSYPEFIELWKCKYVHIDCASGQGGRLSEFPPSEPYNTGELQISLGSSEEDPLFILRELFVFVRLWRILRHLDGPAISFNELASISTTLSLFRDGSINSDFVRQLAALIMLRDHFKIPLSQTLTPISSLSQETGATLLGLWQESKEKPTARNDATAFLLDHIEAYSRSQLGGSHREATFRKELDENLNVLSTLAGFNEADPWYAKPTSTLRFAEIVSKIYASRFTVGEISLIFRDEEHVRSDDPFYSPNVSEAALDPLTYPANEFSLWHLRKRLLHISLSEEHIADWTWKKITASLQELGYAPSVENDPLTSLGEHFFAEALERDGQRVSYESSIFTTDLPVSATTPSVWNSDRRAPFHYDADGPGQLWFRLPLREETVIENFANSRQFSDIEINALQNLYFAPRAALAPFATIFPNFDDAVRELVHEHSEHKRFKYFQRLFALFYRRCEVIADHLSEHVSSFTKTKTRYAAWSVLRRLFADENSPVGENWESESGAPPSEYTWEPHISGSAFASLLGVVGTGLLGEFRVDGKAGATTVWRQVTGDLTFFGRHENAFSTPVPTIIPSSDFILPSPGADSVNAINGFAVRKSDEEALGGGQSFKVSWTGSLLVEYSGEYTFFAGNPRPDDEIPDFEALRDCHRWLLTLKRGDKSWTLLNHQWDGQAALTNESAMLSLHRGVYHIEIYFEKLPLDLVNPHCEKTGFQVKYKGPDTGYIVSVVPLEKLFRESKTGTLDSDLSLCTSAAAFLDRHYTSSLRDIRRTYQRAFKGLLFTSQFNLSAERSHQGRLRGSELDYFLDNPASFLGSSYYRESLSSSTFLTHRAYFDFNLLPVTDNYDPTEDVSDQRAHPTPQRKAALFDWWERIFDYCKLRHWVRKATSQQCWGLFQEAKEPSSSAQQLLHYLVTDINFAPLIQTYFDSPGNYSIVPVDLSNEQWAIRSCYAGLWLHRLKKPRVSNGLEKARPWLWSADDPNFMIENDSGNQNLFSFFRETLSALGSQEEIQIVNDGLRIRARAALLEYLCDKNRVPLPFLKNTFAQTPLDLTDLLLLDVETGLRDQIARIDDTLDSIYRLVSRIRLGLELEITSTPKFAQVWDTKFKTFEVWTAQKRRQIYQENWIQWDDLHKAQKSEGFQILTNELRRNVLTIPKPGGLASWTGAHIPNSKTIDLQNLVLPSLSLGPADNAIDGVNLLTSPSHGGQKSLLSSVAVPTSTSGDGQGQIPLWMNAAIKMGVQFVRLAAASSPPLELHSQVSNNSGERETLLNIDEFYFWITPASWYNGEDVNQNASLGATPPAPSSLWDPDFTRSATDPTLQTLLAWTPESIVHLNWCRVHFGAFETPRRSEEGFHWTLLNSTPQLTFSGRVGDSLTFSVVNGPDSFSYDIPTDTAIPLLNSAANATTSTTSFPNPLTAYPFFIYFDAGAPLIPPSKFSTCVTIAGHLRSHGQFEASLKWYELAFNPLRRDNTWHSSSSDAQDTPPDKVQARAVLLGYLETLLQWANTLTQESSSAARQQASSIFNMMGKILGPRPKKFPVQAIDSSSMTVENFIPSAPALNPRLIELYDNLADARLHLSYKGSGECFGPEISFDKYQVNHSPYKRHPYRFLSLLPKALELTGYVRTLGNSLLQAFERGDAEYLASLQSTYDKQISTLSLEMKKNQFRSSDWEMQSLQTALNGALCRLNYYQNLIRNGLNSNETSFQVSTALAITLKQAAGASLATAESLTSVPDLFDGVAGAMGTPLTFSRLTGGSSLSSSFNIAANILSASGWDRRLEEWNQQVDTITLELLQLEQQKLAADRRKAVSQRDLNITQRQIEHAAEVQDFIRDKTTSLDLYMFLQQETAILYRQAYDLATQAALEAQRMFYYERRDTNRDFIPLSAWSNLREGLLAGEQLELALHTMQRAYVEMNYREQEVTKQISLNMQFPAAFLLLKTTGKCEIDIPEWMFDLDYPGQYMRRIRNVSLTIPCVIGPYTGIHCRLELLNSRIRVNSTLSPSVSRCRPDCSGQDCGYEIQLTSDPRFVQQFGAYESIATSSGQSDTGLFEINFNDERYLPFEFSGAVSRWRIELPAETNQFELNTLTDVVMTLNYTSRDGGQALRIAANEKAQRHLPGEGWSFFDVRYQFPDAWNMFHRSLKKRKHAGSEPTLQLQFNRNMFPFLNGHREISIVRIQLLIRAPSDAEIGDYIHVQYRASNAPALEFDCILASQYPGLYQGILDISFKVPRSSIGNPEGRDFGVFVFPHHGDFEEAYALVQYEYSDSAAKGKGATRTREYSARTSKKDGNRNRHWRRPLGREQWNDGIGGLDGEEVEASVDL</sequence>
<feature type="compositionally biased region" description="Acidic residues" evidence="1">
    <location>
        <begin position="2606"/>
        <end position="2616"/>
    </location>
</feature>
<organism evidence="4 5">
    <name type="scientific">Cudoniella acicularis</name>
    <dbReference type="NCBI Taxonomy" id="354080"/>
    <lineage>
        <taxon>Eukaryota</taxon>
        <taxon>Fungi</taxon>
        <taxon>Dikarya</taxon>
        <taxon>Ascomycota</taxon>
        <taxon>Pezizomycotina</taxon>
        <taxon>Leotiomycetes</taxon>
        <taxon>Helotiales</taxon>
        <taxon>Tricladiaceae</taxon>
        <taxon>Cudoniella</taxon>
    </lineage>
</organism>
<comment type="caution">
    <text evidence="4">The sequence shown here is derived from an EMBL/GenBank/DDBJ whole genome shotgun (WGS) entry which is preliminary data.</text>
</comment>
<feature type="domain" description="ABC toxin N-terminal" evidence="3">
    <location>
        <begin position="1311"/>
        <end position="1438"/>
    </location>
</feature>
<evidence type="ECO:0000259" key="3">
    <source>
        <dbReference type="Pfam" id="PF20220"/>
    </source>
</evidence>
<evidence type="ECO:0000313" key="4">
    <source>
        <dbReference type="EMBL" id="KAF4621569.1"/>
    </source>
</evidence>
<evidence type="ECO:0000256" key="1">
    <source>
        <dbReference type="SAM" id="MobiDB-lite"/>
    </source>
</evidence>
<feature type="domain" description="Tc toxin complex TcA C-terminal TcB-binding" evidence="2">
    <location>
        <begin position="2093"/>
        <end position="2392"/>
    </location>
</feature>
<dbReference type="InterPro" id="IPR046839">
    <property type="entry name" value="ABC_toxin_N"/>
</dbReference>
<keyword evidence="5" id="KW-1185">Reference proteome</keyword>
<proteinExistence type="predicted"/>
<name>A0A8H4VVK8_9HELO</name>